<dbReference type="RefSeq" id="WP_039245455.1">
    <property type="nucleotide sequence ID" value="NZ_JWSY01000009.1"/>
</dbReference>
<feature type="transmembrane region" description="Helical" evidence="1">
    <location>
        <begin position="7"/>
        <end position="28"/>
    </location>
</feature>
<dbReference type="Pfam" id="PF13630">
    <property type="entry name" value="SdpI"/>
    <property type="match status" value="1"/>
</dbReference>
<evidence type="ECO:0000313" key="3">
    <source>
        <dbReference type="Proteomes" id="UP000031166"/>
    </source>
</evidence>
<proteinExistence type="predicted"/>
<dbReference type="InterPro" id="IPR025962">
    <property type="entry name" value="SdpI/YhfL"/>
</dbReference>
<organism evidence="2 3">
    <name type="scientific">Brevundimonas nasdae</name>
    <dbReference type="NCBI Taxonomy" id="172043"/>
    <lineage>
        <taxon>Bacteria</taxon>
        <taxon>Pseudomonadati</taxon>
        <taxon>Pseudomonadota</taxon>
        <taxon>Alphaproteobacteria</taxon>
        <taxon>Caulobacterales</taxon>
        <taxon>Caulobacteraceae</taxon>
        <taxon>Brevundimonas</taxon>
    </lineage>
</organism>
<feature type="transmembrane region" description="Helical" evidence="1">
    <location>
        <begin position="97"/>
        <end position="117"/>
    </location>
</feature>
<reference evidence="2 3" key="1">
    <citation type="submission" date="2014-12" db="EMBL/GenBank/DDBJ databases">
        <title>Genome sequencing of Brevundimonas nasdae TPW30.</title>
        <authorList>
            <person name="Tan P.W."/>
            <person name="Chan K.-G."/>
        </authorList>
    </citation>
    <scope>NUCLEOTIDE SEQUENCE [LARGE SCALE GENOMIC DNA]</scope>
    <source>
        <strain evidence="2 3">TPW30</strain>
    </source>
</reference>
<evidence type="ECO:0000313" key="2">
    <source>
        <dbReference type="EMBL" id="KIC58925.1"/>
    </source>
</evidence>
<dbReference type="STRING" id="172043.RM53_06930"/>
<feature type="transmembrane region" description="Helical" evidence="1">
    <location>
        <begin position="54"/>
        <end position="77"/>
    </location>
</feature>
<keyword evidence="1" id="KW-0812">Transmembrane</keyword>
<dbReference type="PANTHER" id="PTHR37810:SF5">
    <property type="entry name" value="IMMUNITY PROTEIN SDPI"/>
    <property type="match status" value="1"/>
</dbReference>
<dbReference type="PIRSF" id="PIRSF038959">
    <property type="entry name" value="SdpI"/>
    <property type="match status" value="1"/>
</dbReference>
<feature type="transmembrane region" description="Helical" evidence="1">
    <location>
        <begin position="129"/>
        <end position="150"/>
    </location>
</feature>
<dbReference type="PANTHER" id="PTHR37810">
    <property type="entry name" value="IMMUNITY PROTEIN SDPI"/>
    <property type="match status" value="1"/>
</dbReference>
<dbReference type="Proteomes" id="UP000031166">
    <property type="component" value="Unassembled WGS sequence"/>
</dbReference>
<dbReference type="EMBL" id="JWSY01000009">
    <property type="protein sequence ID" value="KIC58925.1"/>
    <property type="molecule type" value="Genomic_DNA"/>
</dbReference>
<feature type="transmembrane region" description="Helical" evidence="1">
    <location>
        <begin position="170"/>
        <end position="189"/>
    </location>
</feature>
<sequence length="226" mass="24098">MKDRLSLLDYLTLAVFGVQAAFALYIGVNGPTTPMPMHWNADWQVDRWGDRVEFATFTGGLAVIGFIAAAGLGLAALRAEDQGDASRRRSMRIGQGLTVFIVAAIGLVIAWASLGHATVDSGPTVMTGALSLILLVTGAFLGRVAPNPLIGVRTPWSYKSRLAWDRSNRLAGRLFCLVGLAGLIAAPLAPPPYGVTALIAAVIVVAGLSIFESWRVWRADPDRQPF</sequence>
<accession>A0A0B4D3W6</accession>
<dbReference type="InterPro" id="IPR026272">
    <property type="entry name" value="SdpI"/>
</dbReference>
<keyword evidence="1" id="KW-0472">Membrane</keyword>
<feature type="transmembrane region" description="Helical" evidence="1">
    <location>
        <begin position="195"/>
        <end position="214"/>
    </location>
</feature>
<dbReference type="AlphaFoldDB" id="A0A0B4D3W6"/>
<comment type="caution">
    <text evidence="2">The sequence shown here is derived from an EMBL/GenBank/DDBJ whole genome shotgun (WGS) entry which is preliminary data.</text>
</comment>
<keyword evidence="1" id="KW-1133">Transmembrane helix</keyword>
<evidence type="ECO:0000256" key="1">
    <source>
        <dbReference type="SAM" id="Phobius"/>
    </source>
</evidence>
<dbReference type="GO" id="GO:0009636">
    <property type="term" value="P:response to toxic substance"/>
    <property type="evidence" value="ECO:0007669"/>
    <property type="project" value="TreeGrafter"/>
</dbReference>
<protein>
    <recommendedName>
        <fullName evidence="4">DUF1648 domain-containing protein</fullName>
    </recommendedName>
</protein>
<name>A0A0B4D3W6_9CAUL</name>
<evidence type="ECO:0008006" key="4">
    <source>
        <dbReference type="Google" id="ProtNLM"/>
    </source>
</evidence>
<gene>
    <name evidence="2" type="ORF">RM53_06930</name>
</gene>